<proteinExistence type="predicted"/>
<dbReference type="Proteomes" id="UP001066276">
    <property type="component" value="Chromosome 10"/>
</dbReference>
<gene>
    <name evidence="2" type="ORF">NDU88_005161</name>
</gene>
<organism evidence="2 3">
    <name type="scientific">Pleurodeles waltl</name>
    <name type="common">Iberian ribbed newt</name>
    <dbReference type="NCBI Taxonomy" id="8319"/>
    <lineage>
        <taxon>Eukaryota</taxon>
        <taxon>Metazoa</taxon>
        <taxon>Chordata</taxon>
        <taxon>Craniata</taxon>
        <taxon>Vertebrata</taxon>
        <taxon>Euteleostomi</taxon>
        <taxon>Amphibia</taxon>
        <taxon>Batrachia</taxon>
        <taxon>Caudata</taxon>
        <taxon>Salamandroidea</taxon>
        <taxon>Salamandridae</taxon>
        <taxon>Pleurodelinae</taxon>
        <taxon>Pleurodeles</taxon>
    </lineage>
</organism>
<feature type="compositionally biased region" description="Polar residues" evidence="1">
    <location>
        <begin position="30"/>
        <end position="44"/>
    </location>
</feature>
<dbReference type="EMBL" id="JANPWB010000014">
    <property type="protein sequence ID" value="KAJ1100072.1"/>
    <property type="molecule type" value="Genomic_DNA"/>
</dbReference>
<evidence type="ECO:0000256" key="1">
    <source>
        <dbReference type="SAM" id="MobiDB-lite"/>
    </source>
</evidence>
<evidence type="ECO:0000313" key="2">
    <source>
        <dbReference type="EMBL" id="KAJ1100072.1"/>
    </source>
</evidence>
<comment type="caution">
    <text evidence="2">The sequence shown here is derived from an EMBL/GenBank/DDBJ whole genome shotgun (WGS) entry which is preliminary data.</text>
</comment>
<feature type="compositionally biased region" description="Polar residues" evidence="1">
    <location>
        <begin position="76"/>
        <end position="88"/>
    </location>
</feature>
<sequence length="189" mass="20013">MERVRPSSLERLNVCTTSRRVSADLPEQIGTGNDGESFQDSCCPNPSWWPGAGGGGGSLPPVATTEVQGLDFSGKTGRSTEQQDSGKPSDSGEEVSGGPQQRLPLCAAHNASLRPSPHSYWRAEAGNGAGAEVHIEVHLYIIRELITGAAEGCMLYVQFYVVNSMLTFCTLLRAKATDSALSSALSQTL</sequence>
<reference evidence="2" key="1">
    <citation type="journal article" date="2022" name="bioRxiv">
        <title>Sequencing and chromosome-scale assembly of the giantPleurodeles waltlgenome.</title>
        <authorList>
            <person name="Brown T."/>
            <person name="Elewa A."/>
            <person name="Iarovenko S."/>
            <person name="Subramanian E."/>
            <person name="Araus A.J."/>
            <person name="Petzold A."/>
            <person name="Susuki M."/>
            <person name="Suzuki K.-i.T."/>
            <person name="Hayashi T."/>
            <person name="Toyoda A."/>
            <person name="Oliveira C."/>
            <person name="Osipova E."/>
            <person name="Leigh N.D."/>
            <person name="Simon A."/>
            <person name="Yun M.H."/>
        </authorList>
    </citation>
    <scope>NUCLEOTIDE SEQUENCE</scope>
    <source>
        <strain evidence="2">20211129_DDA</strain>
        <tissue evidence="2">Liver</tissue>
    </source>
</reference>
<accession>A0AAV7M967</accession>
<keyword evidence="3" id="KW-1185">Reference proteome</keyword>
<feature type="region of interest" description="Disordered" evidence="1">
    <location>
        <begin position="18"/>
        <end position="101"/>
    </location>
</feature>
<evidence type="ECO:0000313" key="3">
    <source>
        <dbReference type="Proteomes" id="UP001066276"/>
    </source>
</evidence>
<name>A0AAV7M967_PLEWA</name>
<dbReference type="AlphaFoldDB" id="A0AAV7M967"/>
<protein>
    <submittedName>
        <fullName evidence="2">Uncharacterized protein</fullName>
    </submittedName>
</protein>